<dbReference type="EMBL" id="ODYU01003998">
    <property type="protein sequence ID" value="SOQ43428.1"/>
    <property type="molecule type" value="Genomic_DNA"/>
</dbReference>
<reference evidence="1" key="1">
    <citation type="submission" date="2016-07" db="EMBL/GenBank/DDBJ databases">
        <authorList>
            <person name="Bretaudeau A."/>
        </authorList>
    </citation>
    <scope>NUCLEOTIDE SEQUENCE</scope>
    <source>
        <strain evidence="1">Rice</strain>
        <tissue evidence="1">Whole body</tissue>
    </source>
</reference>
<accession>A0A2H1VRK2</accession>
<evidence type="ECO:0000313" key="1">
    <source>
        <dbReference type="EMBL" id="SOQ43428.1"/>
    </source>
</evidence>
<sequence length="113" mass="13741">MKRALLRVSLRDPLKIVEIRKRTKVTDIAQRMNKLKWQWAGYIAQRTNSHWGRKVLEWRPRTGKRSVGRPTRRRRWTDDLIKVTGSRWMQVASNWPIWKSLGEIRLLWRHSDK</sequence>
<name>A0A2H1VRK2_SPOFR</name>
<proteinExistence type="predicted"/>
<organism evidence="1">
    <name type="scientific">Spodoptera frugiperda</name>
    <name type="common">Fall armyworm</name>
    <dbReference type="NCBI Taxonomy" id="7108"/>
    <lineage>
        <taxon>Eukaryota</taxon>
        <taxon>Metazoa</taxon>
        <taxon>Ecdysozoa</taxon>
        <taxon>Arthropoda</taxon>
        <taxon>Hexapoda</taxon>
        <taxon>Insecta</taxon>
        <taxon>Pterygota</taxon>
        <taxon>Neoptera</taxon>
        <taxon>Endopterygota</taxon>
        <taxon>Lepidoptera</taxon>
        <taxon>Glossata</taxon>
        <taxon>Ditrysia</taxon>
        <taxon>Noctuoidea</taxon>
        <taxon>Noctuidae</taxon>
        <taxon>Amphipyrinae</taxon>
        <taxon>Spodoptera</taxon>
    </lineage>
</organism>
<gene>
    <name evidence="1" type="ORF">SFRICE_019651</name>
</gene>
<protein>
    <submittedName>
        <fullName evidence="1">SFRICE_019651</fullName>
    </submittedName>
</protein>
<dbReference type="AlphaFoldDB" id="A0A2H1VRK2"/>